<proteinExistence type="inferred from homology"/>
<evidence type="ECO:0000256" key="15">
    <source>
        <dbReference type="SAM" id="SignalP"/>
    </source>
</evidence>
<feature type="signal peptide" evidence="15">
    <location>
        <begin position="1"/>
        <end position="32"/>
    </location>
</feature>
<keyword evidence="18" id="KW-1185">Reference proteome</keyword>
<evidence type="ECO:0000256" key="1">
    <source>
        <dbReference type="ARBA" id="ARBA00004429"/>
    </source>
</evidence>
<evidence type="ECO:0000259" key="16">
    <source>
        <dbReference type="Pfam" id="PF01618"/>
    </source>
</evidence>
<dbReference type="AlphaFoldDB" id="A0A8I1KK54"/>
<comment type="similarity">
    <text evidence="12">Belongs to the exbB/tolQ family.</text>
</comment>
<evidence type="ECO:0000313" key="17">
    <source>
        <dbReference type="EMBL" id="MBJ7543639.1"/>
    </source>
</evidence>
<evidence type="ECO:0000256" key="14">
    <source>
        <dbReference type="SAM" id="Phobius"/>
    </source>
</evidence>
<comment type="caution">
    <text evidence="17">The sequence shown here is derived from an EMBL/GenBank/DDBJ whole genome shotgun (WGS) entry which is preliminary data.</text>
</comment>
<dbReference type="PANTHER" id="PTHR30625">
    <property type="entry name" value="PROTEIN TOLQ"/>
    <property type="match status" value="1"/>
</dbReference>
<evidence type="ECO:0000256" key="9">
    <source>
        <dbReference type="ARBA" id="ARBA00022989"/>
    </source>
</evidence>
<evidence type="ECO:0000256" key="8">
    <source>
        <dbReference type="ARBA" id="ARBA00022927"/>
    </source>
</evidence>
<feature type="transmembrane region" description="Helical" evidence="14">
    <location>
        <begin position="205"/>
        <end position="236"/>
    </location>
</feature>
<comment type="subcellular location">
    <subcellularLocation>
        <location evidence="1">Cell inner membrane</location>
        <topology evidence="1">Multi-pass membrane protein</topology>
    </subcellularLocation>
    <subcellularLocation>
        <location evidence="12">Membrane</location>
        <topology evidence="12">Multi-pass membrane protein</topology>
    </subcellularLocation>
</comment>
<evidence type="ECO:0000256" key="5">
    <source>
        <dbReference type="ARBA" id="ARBA00022475"/>
    </source>
</evidence>
<organism evidence="17 18">
    <name type="scientific">Rhodomicrobium udaipurense</name>
    <dbReference type="NCBI Taxonomy" id="1202716"/>
    <lineage>
        <taxon>Bacteria</taxon>
        <taxon>Pseudomonadati</taxon>
        <taxon>Pseudomonadota</taxon>
        <taxon>Alphaproteobacteria</taxon>
        <taxon>Hyphomicrobiales</taxon>
        <taxon>Hyphomicrobiaceae</taxon>
        <taxon>Rhodomicrobium</taxon>
    </lineage>
</organism>
<evidence type="ECO:0000256" key="12">
    <source>
        <dbReference type="RuleBase" id="RU004057"/>
    </source>
</evidence>
<keyword evidence="7 14" id="KW-0812">Transmembrane</keyword>
<dbReference type="NCBIfam" id="TIGR02797">
    <property type="entry name" value="exbB"/>
    <property type="match status" value="1"/>
</dbReference>
<evidence type="ECO:0000256" key="3">
    <source>
        <dbReference type="ARBA" id="ARBA00022093"/>
    </source>
</evidence>
<dbReference type="GO" id="GO:0017038">
    <property type="term" value="P:protein import"/>
    <property type="evidence" value="ECO:0007669"/>
    <property type="project" value="TreeGrafter"/>
</dbReference>
<name>A0A8I1KK54_9HYPH</name>
<feature type="transmembrane region" description="Helical" evidence="14">
    <location>
        <begin position="256"/>
        <end position="277"/>
    </location>
</feature>
<feature type="region of interest" description="Disordered" evidence="13">
    <location>
        <begin position="65"/>
        <end position="86"/>
    </location>
</feature>
<dbReference type="EMBL" id="JAEMUK010000015">
    <property type="protein sequence ID" value="MBJ7543639.1"/>
    <property type="molecule type" value="Genomic_DNA"/>
</dbReference>
<reference evidence="17 18" key="1">
    <citation type="submission" date="2020-12" db="EMBL/GenBank/DDBJ databases">
        <title>Revised draft genomes of Rhodomicrobium vannielii ATCC 17100 and Rhodomicrobium udaipurense JA643.</title>
        <authorList>
            <person name="Conners E.M."/>
            <person name="Davenport E.J."/>
            <person name="Bose A."/>
        </authorList>
    </citation>
    <scope>NUCLEOTIDE SEQUENCE [LARGE SCALE GENOMIC DNA]</scope>
    <source>
        <strain evidence="17 18">JA643</strain>
    </source>
</reference>
<gene>
    <name evidence="17" type="primary">exbB</name>
    <name evidence="17" type="ORF">JDN41_08710</name>
</gene>
<evidence type="ECO:0000256" key="6">
    <source>
        <dbReference type="ARBA" id="ARBA00022519"/>
    </source>
</evidence>
<evidence type="ECO:0000256" key="10">
    <source>
        <dbReference type="ARBA" id="ARBA00023136"/>
    </source>
</evidence>
<keyword evidence="4 12" id="KW-0813">Transport</keyword>
<dbReference type="Pfam" id="PF01618">
    <property type="entry name" value="MotA_ExbB"/>
    <property type="match status" value="1"/>
</dbReference>
<evidence type="ECO:0000256" key="2">
    <source>
        <dbReference type="ARBA" id="ARBA00011471"/>
    </source>
</evidence>
<accession>A0A8I1KK54</accession>
<dbReference type="InterPro" id="IPR014164">
    <property type="entry name" value="TonB_ExbB_1"/>
</dbReference>
<evidence type="ECO:0000256" key="11">
    <source>
        <dbReference type="ARBA" id="ARBA00024816"/>
    </source>
</evidence>
<keyword evidence="9 14" id="KW-1133">Transmembrane helix</keyword>
<feature type="domain" description="MotA/TolQ/ExbB proton channel" evidence="16">
    <location>
        <begin position="182"/>
        <end position="284"/>
    </location>
</feature>
<evidence type="ECO:0000313" key="18">
    <source>
        <dbReference type="Proteomes" id="UP000623250"/>
    </source>
</evidence>
<feature type="transmembrane region" description="Helical" evidence="14">
    <location>
        <begin position="100"/>
        <end position="122"/>
    </location>
</feature>
<evidence type="ECO:0000256" key="4">
    <source>
        <dbReference type="ARBA" id="ARBA00022448"/>
    </source>
</evidence>
<keyword evidence="10 14" id="KW-0472">Membrane</keyword>
<evidence type="ECO:0000256" key="13">
    <source>
        <dbReference type="SAM" id="MobiDB-lite"/>
    </source>
</evidence>
<sequence>MQSEATPRRLNTVSRMIAVGAMLLIAASPAFAQNEAQQQPQAAQVETQAAQVDAGPVAEAQAPIATPESDPLPFSPGDKPTSKQLPHELSPLGMFHAADVVVKTVMIALMLASFLTWTVFFAKTAELWAARRGLKAAIMSIDSAPSLDAAAEAVAQTKGPGAVAVAEAVREVQRSRTLGNPDKDGVKERVASRLSRAEARASRHVMVGIGVVATIGSVAPFVGLFGTVWGIMNAFIGISKAQTTNLAVVAPGIAEALLATALGLVAAIPAVVVYNAFARQITDYRQLLADASAAVERLVSFDLDARCTARPRIKAAAE</sequence>
<keyword evidence="8 12" id="KW-0653">Protein transport</keyword>
<dbReference type="GO" id="GO:0005886">
    <property type="term" value="C:plasma membrane"/>
    <property type="evidence" value="ECO:0007669"/>
    <property type="project" value="UniProtKB-SubCell"/>
</dbReference>
<keyword evidence="15" id="KW-0732">Signal</keyword>
<dbReference type="Proteomes" id="UP000623250">
    <property type="component" value="Unassembled WGS sequence"/>
</dbReference>
<comment type="function">
    <text evidence="11">Involved in the TonB-dependent energy-dependent transport of various receptor-bound substrates. Protects ExbD from proteolytic degradation and functionally stabilizes TonB.</text>
</comment>
<evidence type="ECO:0000256" key="7">
    <source>
        <dbReference type="ARBA" id="ARBA00022692"/>
    </source>
</evidence>
<dbReference type="GO" id="GO:0022857">
    <property type="term" value="F:transmembrane transporter activity"/>
    <property type="evidence" value="ECO:0007669"/>
    <property type="project" value="InterPro"/>
</dbReference>
<dbReference type="RefSeq" id="WP_081796562.1">
    <property type="nucleotide sequence ID" value="NZ_JAEMUK010000015.1"/>
</dbReference>
<dbReference type="InterPro" id="IPR002898">
    <property type="entry name" value="MotA_ExbB_proton_chnl"/>
</dbReference>
<dbReference type="PANTHER" id="PTHR30625:SF16">
    <property type="entry name" value="BIOPOLYMER TRANSPORT PROTEIN EXBB"/>
    <property type="match status" value="1"/>
</dbReference>
<protein>
    <recommendedName>
        <fullName evidence="3">Biopolymer transport protein ExbB</fullName>
    </recommendedName>
</protein>
<dbReference type="InterPro" id="IPR050790">
    <property type="entry name" value="ExbB/TolQ_transport"/>
</dbReference>
<keyword evidence="6" id="KW-0997">Cell inner membrane</keyword>
<feature type="chain" id="PRO_5034645106" description="Biopolymer transport protein ExbB" evidence="15">
    <location>
        <begin position="33"/>
        <end position="318"/>
    </location>
</feature>
<keyword evidence="5" id="KW-1003">Cell membrane</keyword>
<comment type="subunit">
    <text evidence="2">The accessory proteins ExbB and ExbD seem to form a complex with TonB.</text>
</comment>